<comment type="similarity">
    <text evidence="2">Belongs to the autoinducer-2 exporter (AI-2E) (TC 2.A.86) family.</text>
</comment>
<gene>
    <name evidence="9" type="ORF">G7081_04330</name>
</gene>
<feature type="transmembrane region" description="Helical" evidence="8">
    <location>
        <begin position="344"/>
        <end position="364"/>
    </location>
</feature>
<dbReference type="RefSeq" id="WP_166008387.1">
    <property type="nucleotide sequence ID" value="NZ_CP049886.1"/>
</dbReference>
<dbReference type="AlphaFoldDB" id="A0A6G8APJ9"/>
<evidence type="ECO:0000256" key="7">
    <source>
        <dbReference type="ARBA" id="ARBA00023136"/>
    </source>
</evidence>
<keyword evidence="5 8" id="KW-0812">Transmembrane</keyword>
<keyword evidence="3" id="KW-0813">Transport</keyword>
<evidence type="ECO:0000256" key="8">
    <source>
        <dbReference type="SAM" id="Phobius"/>
    </source>
</evidence>
<dbReference type="InterPro" id="IPR002549">
    <property type="entry name" value="AI-2E-like"/>
</dbReference>
<reference evidence="9 10" key="1">
    <citation type="submission" date="2020-03" db="EMBL/GenBank/DDBJ databases">
        <title>Vagococcus sp. nov., isolated from beetles.</title>
        <authorList>
            <person name="Hyun D.-W."/>
            <person name="Bae J.-W."/>
        </authorList>
    </citation>
    <scope>NUCLEOTIDE SEQUENCE [LARGE SCALE GENOMIC DNA]</scope>
    <source>
        <strain evidence="9 10">HDW17A</strain>
    </source>
</reference>
<dbReference type="GO" id="GO:0005886">
    <property type="term" value="C:plasma membrane"/>
    <property type="evidence" value="ECO:0007669"/>
    <property type="project" value="UniProtKB-SubCell"/>
</dbReference>
<feature type="transmembrane region" description="Helical" evidence="8">
    <location>
        <begin position="87"/>
        <end position="108"/>
    </location>
</feature>
<dbReference type="EMBL" id="CP049886">
    <property type="protein sequence ID" value="QIL47001.1"/>
    <property type="molecule type" value="Genomic_DNA"/>
</dbReference>
<dbReference type="GO" id="GO:0055085">
    <property type="term" value="P:transmembrane transport"/>
    <property type="evidence" value="ECO:0007669"/>
    <property type="project" value="TreeGrafter"/>
</dbReference>
<evidence type="ECO:0000313" key="9">
    <source>
        <dbReference type="EMBL" id="QIL47001.1"/>
    </source>
</evidence>
<feature type="transmembrane region" description="Helical" evidence="8">
    <location>
        <begin position="53"/>
        <end position="75"/>
    </location>
</feature>
<proteinExistence type="inferred from homology"/>
<evidence type="ECO:0000256" key="6">
    <source>
        <dbReference type="ARBA" id="ARBA00022989"/>
    </source>
</evidence>
<evidence type="ECO:0000313" key="10">
    <source>
        <dbReference type="Proteomes" id="UP000500890"/>
    </source>
</evidence>
<evidence type="ECO:0000256" key="4">
    <source>
        <dbReference type="ARBA" id="ARBA00022475"/>
    </source>
</evidence>
<feature type="transmembrane region" description="Helical" evidence="8">
    <location>
        <begin position="182"/>
        <end position="200"/>
    </location>
</feature>
<evidence type="ECO:0000256" key="3">
    <source>
        <dbReference type="ARBA" id="ARBA00022448"/>
    </source>
</evidence>
<dbReference type="PANTHER" id="PTHR21716">
    <property type="entry name" value="TRANSMEMBRANE PROTEIN"/>
    <property type="match status" value="1"/>
</dbReference>
<dbReference type="Pfam" id="PF01594">
    <property type="entry name" value="AI-2E_transport"/>
    <property type="match status" value="1"/>
</dbReference>
<keyword evidence="4" id="KW-1003">Cell membrane</keyword>
<evidence type="ECO:0000256" key="1">
    <source>
        <dbReference type="ARBA" id="ARBA00004651"/>
    </source>
</evidence>
<sequence length="381" mass="42014">MEKTPSENKQKSWFWHHIMNNRVVSRLLIILLVLLIILVFSKVAFVFAPLGKFFGIVGMPLVISTLLYYFLNPLVNILERKGMSRGLAIGVIYVGVVALITWGVIILVPKIQAQTASLADNWPSYWQTIQDKTNEFINLPIFSQYSEQLESVVESITDSLSSIVKGLSTNTVHGIGNFLGTVANWFITIFTTPFILFYLLKDGHHLAGSFVKLLPTKVRQPAKKVLIDMNNQVSQYIRGQVTVAFTVAIMFMIGFAIIGMDYSVTLGITAGILNLIPYIGSAIAMIPAIFLALVSGPVMLVKVLAVFGIEQVIEGKFVSPLVLASQLKIHPVTIIFVLLTAGKLFGIVGVIIGVPGYAALKVLVQHLFTWYKAASPLYEEE</sequence>
<evidence type="ECO:0000256" key="5">
    <source>
        <dbReference type="ARBA" id="ARBA00022692"/>
    </source>
</evidence>
<evidence type="ECO:0000256" key="2">
    <source>
        <dbReference type="ARBA" id="ARBA00009773"/>
    </source>
</evidence>
<dbReference type="KEGG" id="vah:G7081_04330"/>
<dbReference type="PANTHER" id="PTHR21716:SF53">
    <property type="entry name" value="PERMEASE PERM-RELATED"/>
    <property type="match status" value="1"/>
</dbReference>
<comment type="subcellular location">
    <subcellularLocation>
        <location evidence="1">Cell membrane</location>
        <topology evidence="1">Multi-pass membrane protein</topology>
    </subcellularLocation>
</comment>
<name>A0A6G8APJ9_9ENTE</name>
<keyword evidence="7 8" id="KW-0472">Membrane</keyword>
<dbReference type="Proteomes" id="UP000500890">
    <property type="component" value="Chromosome"/>
</dbReference>
<accession>A0A6G8APJ9</accession>
<keyword evidence="6 8" id="KW-1133">Transmembrane helix</keyword>
<organism evidence="9 10">
    <name type="scientific">Vagococcus coleopterorum</name>
    <dbReference type="NCBI Taxonomy" id="2714946"/>
    <lineage>
        <taxon>Bacteria</taxon>
        <taxon>Bacillati</taxon>
        <taxon>Bacillota</taxon>
        <taxon>Bacilli</taxon>
        <taxon>Lactobacillales</taxon>
        <taxon>Enterococcaceae</taxon>
        <taxon>Vagococcus</taxon>
    </lineage>
</organism>
<feature type="transmembrane region" description="Helical" evidence="8">
    <location>
        <begin position="239"/>
        <end position="258"/>
    </location>
</feature>
<keyword evidence="10" id="KW-1185">Reference proteome</keyword>
<feature type="transmembrane region" description="Helical" evidence="8">
    <location>
        <begin position="278"/>
        <end position="305"/>
    </location>
</feature>
<protein>
    <submittedName>
        <fullName evidence="9">AI-2E family transporter</fullName>
    </submittedName>
</protein>
<feature type="transmembrane region" description="Helical" evidence="8">
    <location>
        <begin position="27"/>
        <end position="47"/>
    </location>
</feature>